<evidence type="ECO:0000313" key="1">
    <source>
        <dbReference type="EMBL" id="JAH36365.1"/>
    </source>
</evidence>
<proteinExistence type="predicted"/>
<reference evidence="1" key="1">
    <citation type="submission" date="2014-11" db="EMBL/GenBank/DDBJ databases">
        <authorList>
            <person name="Amaro Gonzalez C."/>
        </authorList>
    </citation>
    <scope>NUCLEOTIDE SEQUENCE</scope>
</reference>
<accession>A0A0E9S6T9</accession>
<sequence length="42" mass="4709">MSTTLHSHEKLWKGPQSVRSPAALGIQTCHQQPFQMNCNTSK</sequence>
<organism evidence="1">
    <name type="scientific">Anguilla anguilla</name>
    <name type="common">European freshwater eel</name>
    <name type="synonym">Muraena anguilla</name>
    <dbReference type="NCBI Taxonomy" id="7936"/>
    <lineage>
        <taxon>Eukaryota</taxon>
        <taxon>Metazoa</taxon>
        <taxon>Chordata</taxon>
        <taxon>Craniata</taxon>
        <taxon>Vertebrata</taxon>
        <taxon>Euteleostomi</taxon>
        <taxon>Actinopterygii</taxon>
        <taxon>Neopterygii</taxon>
        <taxon>Teleostei</taxon>
        <taxon>Anguilliformes</taxon>
        <taxon>Anguillidae</taxon>
        <taxon>Anguilla</taxon>
    </lineage>
</organism>
<name>A0A0E9S6T9_ANGAN</name>
<reference evidence="1" key="2">
    <citation type="journal article" date="2015" name="Fish Shellfish Immunol.">
        <title>Early steps in the European eel (Anguilla anguilla)-Vibrio vulnificus interaction in the gills: Role of the RtxA13 toxin.</title>
        <authorList>
            <person name="Callol A."/>
            <person name="Pajuelo D."/>
            <person name="Ebbesson L."/>
            <person name="Teles M."/>
            <person name="MacKenzie S."/>
            <person name="Amaro C."/>
        </authorList>
    </citation>
    <scope>NUCLEOTIDE SEQUENCE</scope>
</reference>
<protein>
    <submittedName>
        <fullName evidence="1">Uncharacterized protein</fullName>
    </submittedName>
</protein>
<dbReference type="EMBL" id="GBXM01072212">
    <property type="protein sequence ID" value="JAH36365.1"/>
    <property type="molecule type" value="Transcribed_RNA"/>
</dbReference>
<dbReference type="AlphaFoldDB" id="A0A0E9S6T9"/>